<evidence type="ECO:0000313" key="3">
    <source>
        <dbReference type="Proteomes" id="UP000800094"/>
    </source>
</evidence>
<evidence type="ECO:0000256" key="1">
    <source>
        <dbReference type="SAM" id="MobiDB-lite"/>
    </source>
</evidence>
<dbReference type="EMBL" id="ML987194">
    <property type="protein sequence ID" value="KAF2249614.1"/>
    <property type="molecule type" value="Genomic_DNA"/>
</dbReference>
<dbReference type="Proteomes" id="UP000800094">
    <property type="component" value="Unassembled WGS sequence"/>
</dbReference>
<organism evidence="2 3">
    <name type="scientific">Trematosphaeria pertusa</name>
    <dbReference type="NCBI Taxonomy" id="390896"/>
    <lineage>
        <taxon>Eukaryota</taxon>
        <taxon>Fungi</taxon>
        <taxon>Dikarya</taxon>
        <taxon>Ascomycota</taxon>
        <taxon>Pezizomycotina</taxon>
        <taxon>Dothideomycetes</taxon>
        <taxon>Pleosporomycetidae</taxon>
        <taxon>Pleosporales</taxon>
        <taxon>Massarineae</taxon>
        <taxon>Trematosphaeriaceae</taxon>
        <taxon>Trematosphaeria</taxon>
    </lineage>
</organism>
<keyword evidence="3" id="KW-1185">Reference proteome</keyword>
<reference evidence="2" key="1">
    <citation type="journal article" date="2020" name="Stud. Mycol.">
        <title>101 Dothideomycetes genomes: a test case for predicting lifestyles and emergence of pathogens.</title>
        <authorList>
            <person name="Haridas S."/>
            <person name="Albert R."/>
            <person name="Binder M."/>
            <person name="Bloem J."/>
            <person name="Labutti K."/>
            <person name="Salamov A."/>
            <person name="Andreopoulos B."/>
            <person name="Baker S."/>
            <person name="Barry K."/>
            <person name="Bills G."/>
            <person name="Bluhm B."/>
            <person name="Cannon C."/>
            <person name="Castanera R."/>
            <person name="Culley D."/>
            <person name="Daum C."/>
            <person name="Ezra D."/>
            <person name="Gonzalez J."/>
            <person name="Henrissat B."/>
            <person name="Kuo A."/>
            <person name="Liang C."/>
            <person name="Lipzen A."/>
            <person name="Lutzoni F."/>
            <person name="Magnuson J."/>
            <person name="Mondo S."/>
            <person name="Nolan M."/>
            <person name="Ohm R."/>
            <person name="Pangilinan J."/>
            <person name="Park H.-J."/>
            <person name="Ramirez L."/>
            <person name="Alfaro M."/>
            <person name="Sun H."/>
            <person name="Tritt A."/>
            <person name="Yoshinaga Y."/>
            <person name="Zwiers L.-H."/>
            <person name="Turgeon B."/>
            <person name="Goodwin S."/>
            <person name="Spatafora J."/>
            <person name="Crous P."/>
            <person name="Grigoriev I."/>
        </authorList>
    </citation>
    <scope>NUCLEOTIDE SEQUENCE</scope>
    <source>
        <strain evidence="2">CBS 122368</strain>
    </source>
</reference>
<dbReference type="RefSeq" id="XP_033684618.1">
    <property type="nucleotide sequence ID" value="XM_033828758.1"/>
</dbReference>
<feature type="non-terminal residue" evidence="2">
    <location>
        <position position="262"/>
    </location>
</feature>
<proteinExistence type="predicted"/>
<name>A0A6A6IGA1_9PLEO</name>
<protein>
    <submittedName>
        <fullName evidence="2">Uncharacterized protein</fullName>
    </submittedName>
</protein>
<evidence type="ECO:0000313" key="2">
    <source>
        <dbReference type="EMBL" id="KAF2249614.1"/>
    </source>
</evidence>
<sequence length="262" mass="29146">MSEFTHEKHEVGCSQASGHSRQESHKSLNSIVPIRTALSQLDWLFLDQGYASRYPVHPPSTIPTRGRFPPQPRVSGNAHMTALTAGRRLCYHLESFRLTDADLLTSENSVSWSRGTLEFHSSLAPLFVKRLDGFQRDAAARHDALPLKAGFRIVLLGRPRAAPITYAAAVELILLSGARPKKTVTAALILRACEIVLGLPGSYGLGNAAHCNCRTEDRQSRHLRIPALLEHITEPWKRSMHVIANCIRGRKWTFKRCCVGEV</sequence>
<feature type="region of interest" description="Disordered" evidence="1">
    <location>
        <begin position="1"/>
        <end position="25"/>
    </location>
</feature>
<gene>
    <name evidence="2" type="ORF">BU26DRAFT_518214</name>
</gene>
<feature type="compositionally biased region" description="Basic and acidic residues" evidence="1">
    <location>
        <begin position="1"/>
        <end position="11"/>
    </location>
</feature>
<dbReference type="GeneID" id="54582088"/>
<dbReference type="AlphaFoldDB" id="A0A6A6IGA1"/>
<accession>A0A6A6IGA1</accession>